<accession>A0A8K0WZF9</accession>
<protein>
    <submittedName>
        <fullName evidence="4">Uncharacterized protein</fullName>
    </submittedName>
</protein>
<evidence type="ECO:0000256" key="1">
    <source>
        <dbReference type="SAM" id="MobiDB-lite"/>
    </source>
</evidence>
<dbReference type="AlphaFoldDB" id="A0A8K0WZF9"/>
<organism evidence="4 5">
    <name type="scientific">Plectosphaerella cucumerina</name>
    <dbReference type="NCBI Taxonomy" id="40658"/>
    <lineage>
        <taxon>Eukaryota</taxon>
        <taxon>Fungi</taxon>
        <taxon>Dikarya</taxon>
        <taxon>Ascomycota</taxon>
        <taxon>Pezizomycotina</taxon>
        <taxon>Sordariomycetes</taxon>
        <taxon>Hypocreomycetidae</taxon>
        <taxon>Glomerellales</taxon>
        <taxon>Plectosphaerellaceae</taxon>
        <taxon>Plectosphaerella</taxon>
    </lineage>
</organism>
<evidence type="ECO:0000256" key="3">
    <source>
        <dbReference type="SAM" id="SignalP"/>
    </source>
</evidence>
<comment type="caution">
    <text evidence="4">The sequence shown here is derived from an EMBL/GenBank/DDBJ whole genome shotgun (WGS) entry which is preliminary data.</text>
</comment>
<feature type="region of interest" description="Disordered" evidence="1">
    <location>
        <begin position="87"/>
        <end position="114"/>
    </location>
</feature>
<evidence type="ECO:0000313" key="5">
    <source>
        <dbReference type="Proteomes" id="UP000813385"/>
    </source>
</evidence>
<dbReference type="EMBL" id="JAGPXD010000005">
    <property type="protein sequence ID" value="KAH7353434.1"/>
    <property type="molecule type" value="Genomic_DNA"/>
</dbReference>
<sequence length="145" mass="14886">MHTLSLILAAAAAVQAGEVMGGDSLVARRALAGGNGMSLSPAEVPAWGAWDEDVHAGDAGMLSAGQKSSTQTYAAEDREAMMHVEPTGHAAPPAEEAADAEASKHQHQQHQIPRGPDFSWMWSVDGALAVGMVIVTTGLVFTAAG</sequence>
<dbReference type="OrthoDB" id="10471723at2759"/>
<keyword evidence="2" id="KW-1133">Transmembrane helix</keyword>
<name>A0A8K0WZF9_9PEZI</name>
<keyword evidence="2" id="KW-0812">Transmembrane</keyword>
<feature type="transmembrane region" description="Helical" evidence="2">
    <location>
        <begin position="120"/>
        <end position="144"/>
    </location>
</feature>
<evidence type="ECO:0000313" key="4">
    <source>
        <dbReference type="EMBL" id="KAH7353434.1"/>
    </source>
</evidence>
<feature type="signal peptide" evidence="3">
    <location>
        <begin position="1"/>
        <end position="16"/>
    </location>
</feature>
<keyword evidence="5" id="KW-1185">Reference proteome</keyword>
<feature type="chain" id="PRO_5035432246" evidence="3">
    <location>
        <begin position="17"/>
        <end position="145"/>
    </location>
</feature>
<keyword evidence="3" id="KW-0732">Signal</keyword>
<keyword evidence="2" id="KW-0472">Membrane</keyword>
<proteinExistence type="predicted"/>
<reference evidence="4" key="1">
    <citation type="journal article" date="2021" name="Nat. Commun.">
        <title>Genetic determinants of endophytism in the Arabidopsis root mycobiome.</title>
        <authorList>
            <person name="Mesny F."/>
            <person name="Miyauchi S."/>
            <person name="Thiergart T."/>
            <person name="Pickel B."/>
            <person name="Atanasova L."/>
            <person name="Karlsson M."/>
            <person name="Huettel B."/>
            <person name="Barry K.W."/>
            <person name="Haridas S."/>
            <person name="Chen C."/>
            <person name="Bauer D."/>
            <person name="Andreopoulos W."/>
            <person name="Pangilinan J."/>
            <person name="LaButti K."/>
            <person name="Riley R."/>
            <person name="Lipzen A."/>
            <person name="Clum A."/>
            <person name="Drula E."/>
            <person name="Henrissat B."/>
            <person name="Kohler A."/>
            <person name="Grigoriev I.V."/>
            <person name="Martin F.M."/>
            <person name="Hacquard S."/>
        </authorList>
    </citation>
    <scope>NUCLEOTIDE SEQUENCE</scope>
    <source>
        <strain evidence="4">MPI-CAGE-AT-0016</strain>
    </source>
</reference>
<gene>
    <name evidence="4" type="ORF">B0T11DRAFT_286808</name>
</gene>
<dbReference type="Proteomes" id="UP000813385">
    <property type="component" value="Unassembled WGS sequence"/>
</dbReference>
<evidence type="ECO:0000256" key="2">
    <source>
        <dbReference type="SAM" id="Phobius"/>
    </source>
</evidence>